<dbReference type="AlphaFoldDB" id="A0AA38ZD41"/>
<feature type="compositionally biased region" description="Basic and acidic residues" evidence="5">
    <location>
        <begin position="231"/>
        <end position="243"/>
    </location>
</feature>
<feature type="compositionally biased region" description="Low complexity" evidence="5">
    <location>
        <begin position="158"/>
        <end position="171"/>
    </location>
</feature>
<evidence type="ECO:0000256" key="1">
    <source>
        <dbReference type="ARBA" id="ARBA00022723"/>
    </source>
</evidence>
<sequence length="305" mass="32976">MKGCELCGCPARMYCESDQASLCWDCDAKVHGANFLVARHSRSLLCHVCRSPTPWRASGAKLGHTVSVCERCVDGCGGRKCGGAAEESEGGNDDEVGMEDDDLDEDDEYDDDDDVEDEEEDEEEEEEEEEDDDFGGDDEDGDNQVVPWSSTPPPPEPSSSSSEESLNSSSSGNRDVPGSFTMLSLKRMRETASDLRSQDDFDRPSSQPNYASARAAAARSAADDGEAISEDALRPFKVRRTEQNRPVQPQAGSRTAAIVDSLNRLHNQDITSGSDVSSIIAGICNLSKQSGAVDLDCSSSRSRRI</sequence>
<keyword evidence="3" id="KW-0862">Zinc</keyword>
<dbReference type="InterPro" id="IPR000315">
    <property type="entry name" value="Znf_B-box"/>
</dbReference>
<feature type="domain" description="B box-type" evidence="6">
    <location>
        <begin position="1"/>
        <end position="45"/>
    </location>
</feature>
<name>A0AA38ZD41_VITRO</name>
<dbReference type="InterPro" id="IPR049808">
    <property type="entry name" value="CONSTANS-like_Bbox1"/>
</dbReference>
<evidence type="ECO:0000313" key="8">
    <source>
        <dbReference type="Proteomes" id="UP001168098"/>
    </source>
</evidence>
<reference evidence="7 8" key="1">
    <citation type="journal article" date="2023" name="BMC Biotechnol.">
        <title>Vitis rotundifolia cv Carlos genome sequencing.</title>
        <authorList>
            <person name="Huff M."/>
            <person name="Hulse-Kemp A."/>
            <person name="Scheffler B."/>
            <person name="Youngblood R."/>
            <person name="Simpson S."/>
            <person name="Babiker E."/>
            <person name="Staton M."/>
        </authorList>
    </citation>
    <scope>NUCLEOTIDE SEQUENCE [LARGE SCALE GENOMIC DNA]</scope>
    <source>
        <tissue evidence="7">Leaf</tissue>
    </source>
</reference>
<dbReference type="SMART" id="SM00336">
    <property type="entry name" value="BBOX"/>
    <property type="match status" value="1"/>
</dbReference>
<organism evidence="7 8">
    <name type="scientific">Vitis rotundifolia</name>
    <name type="common">Muscadine grape</name>
    <dbReference type="NCBI Taxonomy" id="103349"/>
    <lineage>
        <taxon>Eukaryota</taxon>
        <taxon>Viridiplantae</taxon>
        <taxon>Streptophyta</taxon>
        <taxon>Embryophyta</taxon>
        <taxon>Tracheophyta</taxon>
        <taxon>Spermatophyta</taxon>
        <taxon>Magnoliopsida</taxon>
        <taxon>eudicotyledons</taxon>
        <taxon>Gunneridae</taxon>
        <taxon>Pentapetalae</taxon>
        <taxon>rosids</taxon>
        <taxon>Vitales</taxon>
        <taxon>Vitaceae</taxon>
        <taxon>Viteae</taxon>
        <taxon>Vitis</taxon>
    </lineage>
</organism>
<keyword evidence="2 4" id="KW-0863">Zinc-finger</keyword>
<feature type="compositionally biased region" description="Basic and acidic residues" evidence="5">
    <location>
        <begin position="187"/>
        <end position="203"/>
    </location>
</feature>
<accession>A0AA38ZD41</accession>
<dbReference type="Proteomes" id="UP001168098">
    <property type="component" value="Unassembled WGS sequence"/>
</dbReference>
<dbReference type="CDD" id="cd19821">
    <property type="entry name" value="Bbox1_BBX-like"/>
    <property type="match status" value="1"/>
</dbReference>
<dbReference type="GO" id="GO:0008270">
    <property type="term" value="F:zinc ion binding"/>
    <property type="evidence" value="ECO:0007669"/>
    <property type="project" value="UniProtKB-KW"/>
</dbReference>
<keyword evidence="8" id="KW-1185">Reference proteome</keyword>
<evidence type="ECO:0000256" key="5">
    <source>
        <dbReference type="SAM" id="MobiDB-lite"/>
    </source>
</evidence>
<protein>
    <recommendedName>
        <fullName evidence="6">B box-type domain-containing protein</fullName>
    </recommendedName>
</protein>
<feature type="region of interest" description="Disordered" evidence="5">
    <location>
        <begin position="83"/>
        <end position="254"/>
    </location>
</feature>
<dbReference type="Pfam" id="PF00643">
    <property type="entry name" value="zf-B_box"/>
    <property type="match status" value="1"/>
</dbReference>
<keyword evidence="1" id="KW-0479">Metal-binding</keyword>
<feature type="compositionally biased region" description="Acidic residues" evidence="5">
    <location>
        <begin position="86"/>
        <end position="142"/>
    </location>
</feature>
<evidence type="ECO:0000256" key="4">
    <source>
        <dbReference type="PROSITE-ProRule" id="PRU00024"/>
    </source>
</evidence>
<gene>
    <name evidence="7" type="ORF">PVL29_015587</name>
</gene>
<evidence type="ECO:0000256" key="3">
    <source>
        <dbReference type="ARBA" id="ARBA00022833"/>
    </source>
</evidence>
<proteinExistence type="predicted"/>
<feature type="compositionally biased region" description="Polar residues" evidence="5">
    <location>
        <begin position="244"/>
        <end position="253"/>
    </location>
</feature>
<dbReference type="PANTHER" id="PTHR31717:SF60">
    <property type="entry name" value="B-BOX TYPE ZINC FINGER FAMILY PROTEIN"/>
    <property type="match status" value="1"/>
</dbReference>
<comment type="caution">
    <text evidence="7">The sequence shown here is derived from an EMBL/GenBank/DDBJ whole genome shotgun (WGS) entry which is preliminary data.</text>
</comment>
<evidence type="ECO:0000256" key="2">
    <source>
        <dbReference type="ARBA" id="ARBA00022771"/>
    </source>
</evidence>
<evidence type="ECO:0000313" key="7">
    <source>
        <dbReference type="EMBL" id="KAJ9686806.1"/>
    </source>
</evidence>
<feature type="compositionally biased region" description="Low complexity" evidence="5">
    <location>
        <begin position="211"/>
        <end position="220"/>
    </location>
</feature>
<evidence type="ECO:0000259" key="6">
    <source>
        <dbReference type="PROSITE" id="PS50119"/>
    </source>
</evidence>
<dbReference type="PROSITE" id="PS50119">
    <property type="entry name" value="ZF_BBOX"/>
    <property type="match status" value="1"/>
</dbReference>
<dbReference type="EMBL" id="JARBHA010000012">
    <property type="protein sequence ID" value="KAJ9686806.1"/>
    <property type="molecule type" value="Genomic_DNA"/>
</dbReference>
<dbReference type="PANTHER" id="PTHR31717">
    <property type="entry name" value="ZINC FINGER PROTEIN CONSTANS-LIKE 10"/>
    <property type="match status" value="1"/>
</dbReference>